<evidence type="ECO:0000313" key="4">
    <source>
        <dbReference type="Proteomes" id="UP001055460"/>
    </source>
</evidence>
<reference evidence="3 5" key="2">
    <citation type="submission" date="2023-03" db="EMBL/GenBank/DDBJ databases">
        <title>Comparative genome and transcriptome analysis combination mining strategies for increasing vitamin B12 production of Ensifer adhaerens strain.</title>
        <authorList>
            <person name="Yongheng L."/>
        </authorList>
    </citation>
    <scope>NUCLEOTIDE SEQUENCE [LARGE SCALE GENOMIC DNA]</scope>
    <source>
        <strain evidence="3 5">Casida A-T305</strain>
        <plasmid evidence="3 5">unnamedA</plasmid>
    </source>
</reference>
<dbReference type="KEGG" id="eah:FA04_21685"/>
<name>A0A9Q8YDF5_ENSAD</name>
<dbReference type="Proteomes" id="UP001055460">
    <property type="component" value="Plasmid pA"/>
</dbReference>
<evidence type="ECO:0000313" key="2">
    <source>
        <dbReference type="EMBL" id="USJ26506.1"/>
    </source>
</evidence>
<feature type="domain" description="TfuA-like core" evidence="1">
    <location>
        <begin position="47"/>
        <end position="165"/>
    </location>
</feature>
<gene>
    <name evidence="2" type="ORF">NE863_21365</name>
    <name evidence="3" type="ORF">P4B07_21965</name>
</gene>
<accession>A0A9Q8YDF5</accession>
<evidence type="ECO:0000259" key="1">
    <source>
        <dbReference type="Pfam" id="PF07812"/>
    </source>
</evidence>
<proteinExistence type="predicted"/>
<dbReference type="InterPro" id="IPR012924">
    <property type="entry name" value="TfuA_core"/>
</dbReference>
<keyword evidence="2" id="KW-0614">Plasmid</keyword>
<reference evidence="2" key="1">
    <citation type="submission" date="2022-06" db="EMBL/GenBank/DDBJ databases">
        <title>Physiological and biochemical characterization and genomic elucidation of a strain of the genus Ensifer adhaerens M8 that combines arsenic oxidation and chromium reduction.</title>
        <authorList>
            <person name="Li X."/>
            <person name="Yu c."/>
        </authorList>
    </citation>
    <scope>NUCLEOTIDE SEQUENCE</scope>
    <source>
        <strain evidence="2">M8</strain>
        <plasmid evidence="2">pA</plasmid>
    </source>
</reference>
<protein>
    <submittedName>
        <fullName evidence="2">TfuA-like protein</fullName>
    </submittedName>
</protein>
<dbReference type="Pfam" id="PF07812">
    <property type="entry name" value="TfuA"/>
    <property type="match status" value="1"/>
</dbReference>
<organism evidence="2 4">
    <name type="scientific">Ensifer adhaerens</name>
    <name type="common">Sinorhizobium morelense</name>
    <dbReference type="NCBI Taxonomy" id="106592"/>
    <lineage>
        <taxon>Bacteria</taxon>
        <taxon>Pseudomonadati</taxon>
        <taxon>Pseudomonadota</taxon>
        <taxon>Alphaproteobacteria</taxon>
        <taxon>Hyphomicrobiales</taxon>
        <taxon>Rhizobiaceae</taxon>
        <taxon>Sinorhizobium/Ensifer group</taxon>
        <taxon>Ensifer</taxon>
    </lineage>
</organism>
<keyword evidence="5" id="KW-1185">Reference proteome</keyword>
<geneLocation type="plasmid" evidence="3 5">
    <name>unnamedA</name>
</geneLocation>
<dbReference type="GeneID" id="29522165"/>
<dbReference type="AlphaFoldDB" id="A0A9Q8YDF5"/>
<evidence type="ECO:0000313" key="5">
    <source>
        <dbReference type="Proteomes" id="UP001214094"/>
    </source>
</evidence>
<dbReference type="RefSeq" id="WP_034799163.1">
    <property type="nucleotide sequence ID" value="NZ_CP015881.1"/>
</dbReference>
<dbReference type="Proteomes" id="UP001214094">
    <property type="component" value="Plasmid unnamedA"/>
</dbReference>
<evidence type="ECO:0000313" key="3">
    <source>
        <dbReference type="EMBL" id="WFP93899.1"/>
    </source>
</evidence>
<sequence length="241" mass="25548">MNVVFVGPTLPDARNAADKSVLILPPAVQGDVLRAVEGGATAIGLIDGNFENVAPVWHKEILYALSLGVQVFGAASMGALRAVECAPFGMVGIGEIYRQYAEGARVDDADVALIHGPAELGYLPLTLPLVNVDATLKRLSQTQALDPALIASMGATASAMFYKERNWAGIVARVALPAGTDPARLTALLASEYVDQKGIDARHLLDALRHAPTQRTVASQGWKFNSTSMWKRLFGQPDASS</sequence>
<dbReference type="EMBL" id="CP121309">
    <property type="protein sequence ID" value="WFP93899.1"/>
    <property type="molecule type" value="Genomic_DNA"/>
</dbReference>
<geneLocation type="plasmid" evidence="2 4">
    <name>pA</name>
</geneLocation>
<dbReference type="EMBL" id="CP098808">
    <property type="protein sequence ID" value="USJ26506.1"/>
    <property type="molecule type" value="Genomic_DNA"/>
</dbReference>